<dbReference type="PIRSF" id="PIRSF000232">
    <property type="entry name" value="YdjA"/>
    <property type="match status" value="1"/>
</dbReference>
<keyword evidence="6 7" id="KW-0520">NAD</keyword>
<dbReference type="CDD" id="cd02135">
    <property type="entry name" value="YdjA-like"/>
    <property type="match status" value="1"/>
</dbReference>
<dbReference type="PANTHER" id="PTHR43821">
    <property type="entry name" value="NAD(P)H NITROREDUCTASE YDJA-RELATED"/>
    <property type="match status" value="1"/>
</dbReference>
<dbReference type="RefSeq" id="WP_139941710.1">
    <property type="nucleotide sequence ID" value="NZ_JBHSYP010000005.1"/>
</dbReference>
<name>A0A501PAY5_9PROT</name>
<feature type="binding site" description="in other chain" evidence="8">
    <location>
        <begin position="10"/>
        <end position="12"/>
    </location>
    <ligand>
        <name>FMN</name>
        <dbReference type="ChEBI" id="CHEBI:58210"/>
        <note>ligand shared between dimeric partners</note>
    </ligand>
</feature>
<feature type="binding site" evidence="8">
    <location>
        <position position="39"/>
    </location>
    <ligand>
        <name>FMN</name>
        <dbReference type="ChEBI" id="CHEBI:58210"/>
        <note>ligand shared between dimeric partners</note>
    </ligand>
</feature>
<dbReference type="Proteomes" id="UP000319148">
    <property type="component" value="Unassembled WGS sequence"/>
</dbReference>
<dbReference type="PANTHER" id="PTHR43821:SF1">
    <property type="entry name" value="NAD(P)H NITROREDUCTASE YDJA-RELATED"/>
    <property type="match status" value="1"/>
</dbReference>
<evidence type="ECO:0000256" key="1">
    <source>
        <dbReference type="ARBA" id="ARBA00007118"/>
    </source>
</evidence>
<dbReference type="Gene3D" id="3.40.109.10">
    <property type="entry name" value="NADH Oxidase"/>
    <property type="match status" value="1"/>
</dbReference>
<evidence type="ECO:0000256" key="8">
    <source>
        <dbReference type="PIRSR" id="PIRSR000232-1"/>
    </source>
</evidence>
<reference evidence="11" key="1">
    <citation type="submission" date="2019-06" db="EMBL/GenBank/DDBJ databases">
        <title>The complete genome of Emcibacter congregatus ZYLT.</title>
        <authorList>
            <person name="Zhao Z."/>
        </authorList>
    </citation>
    <scope>NUCLEOTIDE SEQUENCE [LARGE SCALE GENOMIC DNA]</scope>
    <source>
        <strain evidence="11">MCCC 1A06723</strain>
    </source>
</reference>
<dbReference type="EC" id="1.-.-.-" evidence="7"/>
<dbReference type="EMBL" id="VFIY01000018">
    <property type="protein sequence ID" value="TPD57395.1"/>
    <property type="molecule type" value="Genomic_DNA"/>
</dbReference>
<keyword evidence="5 7" id="KW-0560">Oxidoreductase</keyword>
<feature type="domain" description="Nitroreductase" evidence="9">
    <location>
        <begin position="17"/>
        <end position="168"/>
    </location>
</feature>
<comment type="similarity">
    <text evidence="1 7">Belongs to the nitroreductase family.</text>
</comment>
<comment type="caution">
    <text evidence="10">The sequence shown here is derived from an EMBL/GenBank/DDBJ whole genome shotgun (WGS) entry which is preliminary data.</text>
</comment>
<evidence type="ECO:0000259" key="9">
    <source>
        <dbReference type="Pfam" id="PF00881"/>
    </source>
</evidence>
<accession>A0A501PAY5</accession>
<dbReference type="InterPro" id="IPR000415">
    <property type="entry name" value="Nitroreductase-like"/>
</dbReference>
<dbReference type="InterPro" id="IPR052530">
    <property type="entry name" value="NAD(P)H_nitroreductase"/>
</dbReference>
<evidence type="ECO:0000313" key="10">
    <source>
        <dbReference type="EMBL" id="TPD57395.1"/>
    </source>
</evidence>
<dbReference type="AlphaFoldDB" id="A0A501PAY5"/>
<sequence length="190" mass="21076">MSVIDAIKKRQSNGMIEDRDVPRELIEQILDAAVCTPVHYNTNPWRFQVLTGEARNRLGKYMAQCFVEGQPDPDAPAVQAKIPVIEKKALRAPVIIVVAAAKSSDPRAIEEEDVASATVSCQNILLAAEELGLACIWRTGSFTYGDRMRQLLGFADGARLAGFMYLGYPARQPAPVERPASYEFTEWFDD</sequence>
<evidence type="ECO:0000256" key="6">
    <source>
        <dbReference type="ARBA" id="ARBA00023027"/>
    </source>
</evidence>
<dbReference type="Pfam" id="PF00881">
    <property type="entry name" value="Nitroreductase"/>
    <property type="match status" value="1"/>
</dbReference>
<evidence type="ECO:0000256" key="2">
    <source>
        <dbReference type="ARBA" id="ARBA00022630"/>
    </source>
</evidence>
<feature type="binding site" description="in other chain" evidence="8">
    <location>
        <begin position="137"/>
        <end position="139"/>
    </location>
    <ligand>
        <name>FMN</name>
        <dbReference type="ChEBI" id="CHEBI:58210"/>
        <note>ligand shared between dimeric partners</note>
    </ligand>
</feature>
<dbReference type="InterPro" id="IPR026021">
    <property type="entry name" value="YdjA-like"/>
</dbReference>
<evidence type="ECO:0000256" key="4">
    <source>
        <dbReference type="ARBA" id="ARBA00022857"/>
    </source>
</evidence>
<proteinExistence type="inferred from homology"/>
<organism evidence="10 11">
    <name type="scientific">Emcibacter nanhaiensis</name>
    <dbReference type="NCBI Taxonomy" id="1505037"/>
    <lineage>
        <taxon>Bacteria</taxon>
        <taxon>Pseudomonadati</taxon>
        <taxon>Pseudomonadota</taxon>
        <taxon>Alphaproteobacteria</taxon>
        <taxon>Emcibacterales</taxon>
        <taxon>Emcibacteraceae</taxon>
        <taxon>Emcibacter</taxon>
    </lineage>
</organism>
<dbReference type="InterPro" id="IPR029479">
    <property type="entry name" value="Nitroreductase"/>
</dbReference>
<keyword evidence="11" id="KW-1185">Reference proteome</keyword>
<dbReference type="GO" id="GO:0016491">
    <property type="term" value="F:oxidoreductase activity"/>
    <property type="evidence" value="ECO:0007669"/>
    <property type="project" value="UniProtKB-UniRule"/>
</dbReference>
<gene>
    <name evidence="10" type="ORF">FIV46_14820</name>
</gene>
<keyword evidence="3 7" id="KW-0288">FMN</keyword>
<dbReference type="OrthoDB" id="9804207at2"/>
<evidence type="ECO:0000256" key="3">
    <source>
        <dbReference type="ARBA" id="ARBA00022643"/>
    </source>
</evidence>
<dbReference type="SUPFAM" id="SSF55469">
    <property type="entry name" value="FMN-dependent nitroreductase-like"/>
    <property type="match status" value="1"/>
</dbReference>
<comment type="cofactor">
    <cofactor evidence="8">
        <name>FMN</name>
        <dbReference type="ChEBI" id="CHEBI:58210"/>
    </cofactor>
    <text evidence="8">Binds 1 FMN per subunit.</text>
</comment>
<keyword evidence="2 7" id="KW-0285">Flavoprotein</keyword>
<keyword evidence="4 7" id="KW-0521">NADP</keyword>
<evidence type="ECO:0000256" key="5">
    <source>
        <dbReference type="ARBA" id="ARBA00023002"/>
    </source>
</evidence>
<protein>
    <recommendedName>
        <fullName evidence="7">Putative NAD(P)H nitroreductase</fullName>
        <ecNumber evidence="7">1.-.-.-</ecNumber>
    </recommendedName>
</protein>
<evidence type="ECO:0000256" key="7">
    <source>
        <dbReference type="PIRNR" id="PIRNR000232"/>
    </source>
</evidence>
<evidence type="ECO:0000313" key="11">
    <source>
        <dbReference type="Proteomes" id="UP000319148"/>
    </source>
</evidence>